<keyword evidence="3" id="KW-1185">Reference proteome</keyword>
<reference evidence="2 3" key="1">
    <citation type="submission" date="2019-04" db="EMBL/GenBank/DDBJ databases">
        <title>Phreatobacter aquaticus sp. nov.</title>
        <authorList>
            <person name="Choi A."/>
        </authorList>
    </citation>
    <scope>NUCLEOTIDE SEQUENCE [LARGE SCALE GENOMIC DNA]</scope>
    <source>
        <strain evidence="2 3">KCTC 52518</strain>
    </source>
</reference>
<evidence type="ECO:0000313" key="2">
    <source>
        <dbReference type="EMBL" id="QCI66920.1"/>
    </source>
</evidence>
<dbReference type="KEGG" id="pstg:E8M01_23355"/>
<evidence type="ECO:0000313" key="3">
    <source>
        <dbReference type="Proteomes" id="UP000298781"/>
    </source>
</evidence>
<sequence length="182" mass="18523">MSAFDDIARKIAAAGAPVIGGFIGTAIGGPAGAIAGSLAGKALEAVAESLGTDATPEAVGMAIDRDPGAAAKLAATEARAGEIVKLWQAEAQRASDAQAAEIARGFTAWQAMRIAIQVIVWGGWSVIGLTGIFGGNWGVRPLVPLTELIGAWGTVTTVWLIVFHGGHTVKEVLPALKFGKAR</sequence>
<gene>
    <name evidence="2" type="ORF">E8M01_23355</name>
</gene>
<dbReference type="OrthoDB" id="8161448at2"/>
<organism evidence="2 3">
    <name type="scientific">Phreatobacter stygius</name>
    <dbReference type="NCBI Taxonomy" id="1940610"/>
    <lineage>
        <taxon>Bacteria</taxon>
        <taxon>Pseudomonadati</taxon>
        <taxon>Pseudomonadota</taxon>
        <taxon>Alphaproteobacteria</taxon>
        <taxon>Hyphomicrobiales</taxon>
        <taxon>Phreatobacteraceae</taxon>
        <taxon>Phreatobacter</taxon>
    </lineage>
</organism>
<keyword evidence="1" id="KW-0812">Transmembrane</keyword>
<feature type="transmembrane region" description="Helical" evidence="1">
    <location>
        <begin position="114"/>
        <end position="137"/>
    </location>
</feature>
<evidence type="ECO:0000256" key="1">
    <source>
        <dbReference type="SAM" id="Phobius"/>
    </source>
</evidence>
<evidence type="ECO:0008006" key="4">
    <source>
        <dbReference type="Google" id="ProtNLM"/>
    </source>
</evidence>
<protein>
    <recommendedName>
        <fullName evidence="4">Holin of 3TMs, for gene-transfer release</fullName>
    </recommendedName>
</protein>
<dbReference type="Proteomes" id="UP000298781">
    <property type="component" value="Chromosome"/>
</dbReference>
<dbReference type="EMBL" id="CP039690">
    <property type="protein sequence ID" value="QCI66920.1"/>
    <property type="molecule type" value="Genomic_DNA"/>
</dbReference>
<keyword evidence="1" id="KW-0472">Membrane</keyword>
<name>A0A4D7B8Y4_9HYPH</name>
<keyword evidence="1" id="KW-1133">Transmembrane helix</keyword>
<proteinExistence type="predicted"/>
<feature type="transmembrane region" description="Helical" evidence="1">
    <location>
        <begin position="149"/>
        <end position="169"/>
    </location>
</feature>
<accession>A0A4D7B8Y4</accession>
<dbReference type="RefSeq" id="WP_136962358.1">
    <property type="nucleotide sequence ID" value="NZ_CP039690.1"/>
</dbReference>
<dbReference type="AlphaFoldDB" id="A0A4D7B8Y4"/>